<dbReference type="SFLD" id="SFLDS00003">
    <property type="entry name" value="Haloacid_Dehalogenase"/>
    <property type="match status" value="1"/>
</dbReference>
<dbReference type="RefSeq" id="WP_005213149.1">
    <property type="nucleotide sequence ID" value="NZ_KB291640.1"/>
</dbReference>
<evidence type="ECO:0000313" key="1">
    <source>
        <dbReference type="EMBL" id="EKY27029.1"/>
    </source>
</evidence>
<dbReference type="InterPro" id="IPR036412">
    <property type="entry name" value="HAD-like_sf"/>
</dbReference>
<dbReference type="FunFam" id="3.40.50.1000:FF:000022">
    <property type="entry name" value="Phosphoglycolate phosphatase"/>
    <property type="match status" value="1"/>
</dbReference>
<dbReference type="Proteomes" id="UP000010420">
    <property type="component" value="Unassembled WGS sequence"/>
</dbReference>
<dbReference type="SFLD" id="SFLDG01135">
    <property type="entry name" value="C1.5.6:_HAD__Beta-PGM__Phospha"/>
    <property type="match status" value="1"/>
</dbReference>
<dbReference type="CDD" id="cd04302">
    <property type="entry name" value="HAD_5NT"/>
    <property type="match status" value="1"/>
</dbReference>
<dbReference type="Gene3D" id="3.40.50.1000">
    <property type="entry name" value="HAD superfamily/HAD-like"/>
    <property type="match status" value="1"/>
</dbReference>
<dbReference type="eggNOG" id="COG0546">
    <property type="taxonomic scope" value="Bacteria"/>
</dbReference>
<organism evidence="1 2">
    <name type="scientific">Clostridium celatum DSM 1785</name>
    <dbReference type="NCBI Taxonomy" id="545697"/>
    <lineage>
        <taxon>Bacteria</taxon>
        <taxon>Bacillati</taxon>
        <taxon>Bacillota</taxon>
        <taxon>Clostridia</taxon>
        <taxon>Eubacteriales</taxon>
        <taxon>Clostridiaceae</taxon>
        <taxon>Clostridium</taxon>
    </lineage>
</organism>
<dbReference type="PANTHER" id="PTHR43434">
    <property type="entry name" value="PHOSPHOGLYCOLATE PHOSPHATASE"/>
    <property type="match status" value="1"/>
</dbReference>
<dbReference type="PANTHER" id="PTHR43434:SF20">
    <property type="entry name" value="5'-NUCLEOTIDASE"/>
    <property type="match status" value="1"/>
</dbReference>
<dbReference type="AlphaFoldDB" id="L1QG97"/>
<dbReference type="HOGENOM" id="CLU_045011_19_4_9"/>
<dbReference type="GO" id="GO:0005829">
    <property type="term" value="C:cytosol"/>
    <property type="evidence" value="ECO:0007669"/>
    <property type="project" value="TreeGrafter"/>
</dbReference>
<dbReference type="SFLD" id="SFLDG01129">
    <property type="entry name" value="C1.5:_HAD__Beta-PGM__Phosphata"/>
    <property type="match status" value="1"/>
</dbReference>
<evidence type="ECO:0000313" key="2">
    <source>
        <dbReference type="Proteomes" id="UP000010420"/>
    </source>
</evidence>
<dbReference type="InterPro" id="IPR023214">
    <property type="entry name" value="HAD_sf"/>
</dbReference>
<dbReference type="InterPro" id="IPR006439">
    <property type="entry name" value="HAD-SF_hydro_IA"/>
</dbReference>
<dbReference type="STRING" id="545697.HMPREF0216_01632"/>
<dbReference type="InterPro" id="IPR041492">
    <property type="entry name" value="HAD_2"/>
</dbReference>
<dbReference type="NCBIfam" id="TIGR01549">
    <property type="entry name" value="HAD-SF-IA-v1"/>
    <property type="match status" value="1"/>
</dbReference>
<reference evidence="1 2" key="1">
    <citation type="submission" date="2012-05" db="EMBL/GenBank/DDBJ databases">
        <authorList>
            <person name="Weinstock G."/>
            <person name="Sodergren E."/>
            <person name="Lobos E.A."/>
            <person name="Fulton L."/>
            <person name="Fulton R."/>
            <person name="Courtney L."/>
            <person name="Fronick C."/>
            <person name="O'Laughlin M."/>
            <person name="Godfrey J."/>
            <person name="Wilson R.M."/>
            <person name="Miner T."/>
            <person name="Farmer C."/>
            <person name="Delehaunty K."/>
            <person name="Cordes M."/>
            <person name="Minx P."/>
            <person name="Tomlinson C."/>
            <person name="Chen J."/>
            <person name="Wollam A."/>
            <person name="Pepin K.H."/>
            <person name="Bhonagiri V."/>
            <person name="Zhang X."/>
            <person name="Suruliraj S."/>
            <person name="Warren W."/>
            <person name="Mitreva M."/>
            <person name="Mardis E.R."/>
            <person name="Wilson R.K."/>
        </authorList>
    </citation>
    <scope>NUCLEOTIDE SEQUENCE [LARGE SCALE GENOMIC DNA]</scope>
    <source>
        <strain evidence="1 2">DSM 1785</strain>
    </source>
</reference>
<gene>
    <name evidence="1" type="ORF">HMPREF0216_01632</name>
</gene>
<sequence>MKKYLLFDLDGTLTDPKDGITKSVQYALRKFGIEEECENLISFIGPPLLDSFMESYGFDIKKAELAIKYYRERFSTIGLLENSVIDGIPEVLSKLKEHGYIMAVATSKPTHFAVPICEKFNLSEYFHLIIGSELDGTRTKKSEVICEVLKQLGAAPGQTVMIGDRKHDIIGAKESGTTSIGVTFGYAKDGELEKSGADFIVKTPAELLDCILEIN</sequence>
<dbReference type="PATRIC" id="fig|545697.3.peg.1607"/>
<proteinExistence type="predicted"/>
<dbReference type="EMBL" id="AMEZ01000048">
    <property type="protein sequence ID" value="EKY27029.1"/>
    <property type="molecule type" value="Genomic_DNA"/>
</dbReference>
<dbReference type="Pfam" id="PF13419">
    <property type="entry name" value="HAD_2"/>
    <property type="match status" value="1"/>
</dbReference>
<accession>L1QG97</accession>
<dbReference type="InterPro" id="IPR023198">
    <property type="entry name" value="PGP-like_dom2"/>
</dbReference>
<dbReference type="SUPFAM" id="SSF56784">
    <property type="entry name" value="HAD-like"/>
    <property type="match status" value="1"/>
</dbReference>
<comment type="caution">
    <text evidence="1">The sequence shown here is derived from an EMBL/GenBank/DDBJ whole genome shotgun (WGS) entry which is preliminary data.</text>
</comment>
<dbReference type="InterPro" id="IPR050155">
    <property type="entry name" value="HAD-like_hydrolase_sf"/>
</dbReference>
<keyword evidence="2" id="KW-1185">Reference proteome</keyword>
<dbReference type="OrthoDB" id="9807630at2"/>
<dbReference type="Gene3D" id="1.10.150.240">
    <property type="entry name" value="Putative phosphatase, domain 2"/>
    <property type="match status" value="1"/>
</dbReference>
<dbReference type="GO" id="GO:0004713">
    <property type="term" value="F:protein tyrosine kinase activity"/>
    <property type="evidence" value="ECO:0007669"/>
    <property type="project" value="TreeGrafter"/>
</dbReference>
<protein>
    <submittedName>
        <fullName evidence="1">5'-nucleotidase</fullName>
    </submittedName>
</protein>
<name>L1QG97_9CLOT</name>